<dbReference type="GO" id="GO:0000981">
    <property type="term" value="F:DNA-binding transcription factor activity, RNA polymerase II-specific"/>
    <property type="evidence" value="ECO:0007669"/>
    <property type="project" value="InterPro"/>
</dbReference>
<evidence type="ECO:0000256" key="6">
    <source>
        <dbReference type="SAM" id="MobiDB-lite"/>
    </source>
</evidence>
<dbReference type="GO" id="GO:0000976">
    <property type="term" value="F:transcription cis-regulatory region binding"/>
    <property type="evidence" value="ECO:0007669"/>
    <property type="project" value="TreeGrafter"/>
</dbReference>
<evidence type="ECO:0000256" key="2">
    <source>
        <dbReference type="ARBA" id="ARBA00023015"/>
    </source>
</evidence>
<dbReference type="Gene3D" id="4.10.240.10">
    <property type="entry name" value="Zn(2)-C6 fungal-type DNA-binding domain"/>
    <property type="match status" value="1"/>
</dbReference>
<dbReference type="Pfam" id="PF00172">
    <property type="entry name" value="Zn_clus"/>
    <property type="match status" value="1"/>
</dbReference>
<keyword evidence="2" id="KW-0805">Transcription regulation</keyword>
<dbReference type="GO" id="GO:0045944">
    <property type="term" value="P:positive regulation of transcription by RNA polymerase II"/>
    <property type="evidence" value="ECO:0007669"/>
    <property type="project" value="TreeGrafter"/>
</dbReference>
<protein>
    <recommendedName>
        <fullName evidence="7">Zn(2)-C6 fungal-type domain-containing protein</fullName>
    </recommendedName>
</protein>
<dbReference type="GO" id="GO:0005634">
    <property type="term" value="C:nucleus"/>
    <property type="evidence" value="ECO:0007669"/>
    <property type="project" value="UniProtKB-SubCell"/>
</dbReference>
<dbReference type="PROSITE" id="PS50048">
    <property type="entry name" value="ZN2_CY6_FUNGAL_2"/>
    <property type="match status" value="1"/>
</dbReference>
<evidence type="ECO:0000256" key="4">
    <source>
        <dbReference type="ARBA" id="ARBA00023163"/>
    </source>
</evidence>
<dbReference type="GeneID" id="19170176"/>
<feature type="domain" description="Zn(2)-C6 fungal-type" evidence="7">
    <location>
        <begin position="22"/>
        <end position="50"/>
    </location>
</feature>
<dbReference type="RefSeq" id="XP_007734376.1">
    <property type="nucleotide sequence ID" value="XM_007736186.1"/>
</dbReference>
<evidence type="ECO:0000256" key="5">
    <source>
        <dbReference type="ARBA" id="ARBA00023242"/>
    </source>
</evidence>
<evidence type="ECO:0000259" key="7">
    <source>
        <dbReference type="PROSITE" id="PS50048"/>
    </source>
</evidence>
<keyword evidence="5" id="KW-0539">Nucleus</keyword>
<accession>W9XPU3</accession>
<dbReference type="OrthoDB" id="3477330at2759"/>
<evidence type="ECO:0000256" key="3">
    <source>
        <dbReference type="ARBA" id="ARBA00023125"/>
    </source>
</evidence>
<dbReference type="InterPro" id="IPR036864">
    <property type="entry name" value="Zn2-C6_fun-type_DNA-bd_sf"/>
</dbReference>
<feature type="region of interest" description="Disordered" evidence="6">
    <location>
        <begin position="130"/>
        <end position="164"/>
    </location>
</feature>
<keyword evidence="3" id="KW-0238">DNA-binding</keyword>
<evidence type="ECO:0000313" key="9">
    <source>
        <dbReference type="Proteomes" id="UP000019478"/>
    </source>
</evidence>
<comment type="subcellular location">
    <subcellularLocation>
        <location evidence="1">Nucleus</location>
    </subcellularLocation>
</comment>
<dbReference type="PANTHER" id="PTHR37534:SF49">
    <property type="entry name" value="LYSINE BIOSYNTHESIS REGULATORY PROTEIN LYS14"/>
    <property type="match status" value="1"/>
</dbReference>
<dbReference type="STRING" id="1182542.W9XPU3"/>
<dbReference type="Pfam" id="PF11951">
    <property type="entry name" value="Fungal_trans_2"/>
    <property type="match status" value="1"/>
</dbReference>
<gene>
    <name evidence="8" type="ORF">A1O3_06066</name>
</gene>
<dbReference type="InterPro" id="IPR021858">
    <property type="entry name" value="Fun_TF"/>
</dbReference>
<dbReference type="Proteomes" id="UP000019478">
    <property type="component" value="Unassembled WGS sequence"/>
</dbReference>
<dbReference type="eggNOG" id="ENOG502QQBG">
    <property type="taxonomic scope" value="Eukaryota"/>
</dbReference>
<dbReference type="PANTHER" id="PTHR37534">
    <property type="entry name" value="TRANSCRIPTIONAL ACTIVATOR PROTEIN UGA3"/>
    <property type="match status" value="1"/>
</dbReference>
<dbReference type="CDD" id="cd00067">
    <property type="entry name" value="GAL4"/>
    <property type="match status" value="1"/>
</dbReference>
<dbReference type="InterPro" id="IPR001138">
    <property type="entry name" value="Zn2Cys6_DnaBD"/>
</dbReference>
<dbReference type="SMART" id="SM00066">
    <property type="entry name" value="GAL4"/>
    <property type="match status" value="1"/>
</dbReference>
<keyword evidence="9" id="KW-1185">Reference proteome</keyword>
<dbReference type="PROSITE" id="PS00463">
    <property type="entry name" value="ZN2_CY6_FUNGAL_1"/>
    <property type="match status" value="1"/>
</dbReference>
<name>W9XPU3_9EURO</name>
<feature type="region of interest" description="Disordered" evidence="6">
    <location>
        <begin position="1"/>
        <end position="20"/>
    </location>
</feature>
<keyword evidence="4" id="KW-0804">Transcription</keyword>
<dbReference type="HOGENOM" id="CLU_009030_3_0_1"/>
<evidence type="ECO:0000256" key="1">
    <source>
        <dbReference type="ARBA" id="ARBA00004123"/>
    </source>
</evidence>
<sequence length="609" mass="67828">MPSVEQRRSHGRKKPRSKTYSGCWTCRARKVKCGEEKPSCRRCSVASLVCQGYNVKLVWGPDDGDDRRNLVARRSTLDGHEHLRPVLSHRFLQSALNQIDACKADASLQVGPFSVFAASPLTENEDRVVGGAGPVQFVDPGNAPDTDEDELESVSPPDVSWIDTPDPSLLDEEDDIATNEIEIATDEIALNEHVTPDGAATNSAIGLKQQIIPHLPLYLSSSSPDERQLLRFWITDLSGMMIPTPRKDNPFQTIFIPLALSASQDPDLGSGHAALLHAIYAVSAFNRAQVSETKEHFLAVGTKHHQKSMQYLRRNLTQTGESQREALLATIIAMSSIEVIRGTSSTWRIHLTGGRTWLQAICAQGWANKYSANTLQQIFLCIEALNSRHRRSAGAQDPQVPADPLMIEGGSPVEYTWTEYILDKVFGITEGIFNSLLRINQLSRRGAPAPSNELDELEQQIKLSDPDALVPEVGEEYDQLTQHHACAFYNACLIHFHRTLKRTAPARLQRLVRRSLYHLGEINRLESDKNVCGLLWPLFITACEVDVSSKLRHTCIRLFDKGHLLGIGNMCSAANVVLEVWQRRDEDQLGVDITWQDVMDDLGIDILLT</sequence>
<dbReference type="EMBL" id="AMGY01000005">
    <property type="protein sequence ID" value="EXJ82253.1"/>
    <property type="molecule type" value="Genomic_DNA"/>
</dbReference>
<dbReference type="AlphaFoldDB" id="W9XPU3"/>
<dbReference type="SUPFAM" id="SSF57701">
    <property type="entry name" value="Zn2/Cys6 DNA-binding domain"/>
    <property type="match status" value="1"/>
</dbReference>
<proteinExistence type="predicted"/>
<organism evidence="8 9">
    <name type="scientific">Capronia epimyces CBS 606.96</name>
    <dbReference type="NCBI Taxonomy" id="1182542"/>
    <lineage>
        <taxon>Eukaryota</taxon>
        <taxon>Fungi</taxon>
        <taxon>Dikarya</taxon>
        <taxon>Ascomycota</taxon>
        <taxon>Pezizomycotina</taxon>
        <taxon>Eurotiomycetes</taxon>
        <taxon>Chaetothyriomycetidae</taxon>
        <taxon>Chaetothyriales</taxon>
        <taxon>Herpotrichiellaceae</taxon>
        <taxon>Capronia</taxon>
    </lineage>
</organism>
<reference evidence="8 9" key="1">
    <citation type="submission" date="2013-03" db="EMBL/GenBank/DDBJ databases">
        <title>The Genome Sequence of Capronia epimyces CBS 606.96.</title>
        <authorList>
            <consortium name="The Broad Institute Genomics Platform"/>
            <person name="Cuomo C."/>
            <person name="de Hoog S."/>
            <person name="Gorbushina A."/>
            <person name="Walker B."/>
            <person name="Young S.K."/>
            <person name="Zeng Q."/>
            <person name="Gargeya S."/>
            <person name="Fitzgerald M."/>
            <person name="Haas B."/>
            <person name="Abouelleil A."/>
            <person name="Allen A.W."/>
            <person name="Alvarado L."/>
            <person name="Arachchi H.M."/>
            <person name="Berlin A.M."/>
            <person name="Chapman S.B."/>
            <person name="Gainer-Dewar J."/>
            <person name="Goldberg J."/>
            <person name="Griggs A."/>
            <person name="Gujja S."/>
            <person name="Hansen M."/>
            <person name="Howarth C."/>
            <person name="Imamovic A."/>
            <person name="Ireland A."/>
            <person name="Larimer J."/>
            <person name="McCowan C."/>
            <person name="Murphy C."/>
            <person name="Pearson M."/>
            <person name="Poon T.W."/>
            <person name="Priest M."/>
            <person name="Roberts A."/>
            <person name="Saif S."/>
            <person name="Shea T."/>
            <person name="Sisk P."/>
            <person name="Sykes S."/>
            <person name="Wortman J."/>
            <person name="Nusbaum C."/>
            <person name="Birren B."/>
        </authorList>
    </citation>
    <scope>NUCLEOTIDE SEQUENCE [LARGE SCALE GENOMIC DNA]</scope>
    <source>
        <strain evidence="8 9">CBS 606.96</strain>
    </source>
</reference>
<comment type="caution">
    <text evidence="8">The sequence shown here is derived from an EMBL/GenBank/DDBJ whole genome shotgun (WGS) entry which is preliminary data.</text>
</comment>
<dbReference type="GO" id="GO:0008270">
    <property type="term" value="F:zinc ion binding"/>
    <property type="evidence" value="ECO:0007669"/>
    <property type="project" value="InterPro"/>
</dbReference>
<evidence type="ECO:0000313" key="8">
    <source>
        <dbReference type="EMBL" id="EXJ82253.1"/>
    </source>
</evidence>